<gene>
    <name evidence="4" type="ORF">E6K76_04645</name>
</gene>
<keyword evidence="3" id="KW-0460">Magnesium</keyword>
<dbReference type="Pfam" id="PF00702">
    <property type="entry name" value="Hydrolase"/>
    <property type="match status" value="1"/>
</dbReference>
<dbReference type="InterPro" id="IPR006439">
    <property type="entry name" value="HAD-SF_hydro_IA"/>
</dbReference>
<dbReference type="Gene3D" id="3.40.50.1000">
    <property type="entry name" value="HAD superfamily/HAD-like"/>
    <property type="match status" value="1"/>
</dbReference>
<organism evidence="4 5">
    <name type="scientific">Eiseniibacteriota bacterium</name>
    <dbReference type="NCBI Taxonomy" id="2212470"/>
    <lineage>
        <taxon>Bacteria</taxon>
        <taxon>Candidatus Eiseniibacteriota</taxon>
    </lineage>
</organism>
<dbReference type="SFLD" id="SFLDS00003">
    <property type="entry name" value="Haloacid_Dehalogenase"/>
    <property type="match status" value="1"/>
</dbReference>
<dbReference type="NCBIfam" id="TIGR01549">
    <property type="entry name" value="HAD-SF-IA-v1"/>
    <property type="match status" value="1"/>
</dbReference>
<evidence type="ECO:0000256" key="2">
    <source>
        <dbReference type="ARBA" id="ARBA00022801"/>
    </source>
</evidence>
<dbReference type="Gene3D" id="1.20.120.1600">
    <property type="match status" value="1"/>
</dbReference>
<dbReference type="SFLD" id="SFLDG01129">
    <property type="entry name" value="C1.5:_HAD__Beta-PGM__Phosphata"/>
    <property type="match status" value="1"/>
</dbReference>
<dbReference type="PANTHER" id="PTHR46470:SF4">
    <property type="entry name" value="5-AMINO-6-(5-PHOSPHO-D-RIBITYLAMINO)URACIL PHOSPHATASE YIGB"/>
    <property type="match status" value="1"/>
</dbReference>
<dbReference type="AlphaFoldDB" id="A0A538T6V9"/>
<dbReference type="InterPro" id="IPR036412">
    <property type="entry name" value="HAD-like_sf"/>
</dbReference>
<dbReference type="InterPro" id="IPR051400">
    <property type="entry name" value="HAD-like_hydrolase"/>
</dbReference>
<dbReference type="PANTHER" id="PTHR46470">
    <property type="entry name" value="N-ACYLNEURAMINATE-9-PHOSPHATASE"/>
    <property type="match status" value="1"/>
</dbReference>
<protein>
    <submittedName>
        <fullName evidence="4">HAD family hydrolase</fullName>
    </submittedName>
</protein>
<evidence type="ECO:0000313" key="4">
    <source>
        <dbReference type="EMBL" id="TMQ59361.1"/>
    </source>
</evidence>
<accession>A0A538T6V9</accession>
<dbReference type="GO" id="GO:0044281">
    <property type="term" value="P:small molecule metabolic process"/>
    <property type="evidence" value="ECO:0007669"/>
    <property type="project" value="UniProtKB-ARBA"/>
</dbReference>
<evidence type="ECO:0000256" key="3">
    <source>
        <dbReference type="ARBA" id="ARBA00022842"/>
    </source>
</evidence>
<comment type="cofactor">
    <cofactor evidence="1">
        <name>Mg(2+)</name>
        <dbReference type="ChEBI" id="CHEBI:18420"/>
    </cofactor>
</comment>
<evidence type="ECO:0000313" key="5">
    <source>
        <dbReference type="Proteomes" id="UP000316852"/>
    </source>
</evidence>
<dbReference type="EMBL" id="VBOW01000022">
    <property type="protein sequence ID" value="TMQ59361.1"/>
    <property type="molecule type" value="Genomic_DNA"/>
</dbReference>
<evidence type="ECO:0000256" key="1">
    <source>
        <dbReference type="ARBA" id="ARBA00001946"/>
    </source>
</evidence>
<dbReference type="SUPFAM" id="SSF56784">
    <property type="entry name" value="HAD-like"/>
    <property type="match status" value="1"/>
</dbReference>
<reference evidence="4 5" key="1">
    <citation type="journal article" date="2019" name="Nat. Microbiol.">
        <title>Mediterranean grassland soil C-N compound turnover is dependent on rainfall and depth, and is mediated by genomically divergent microorganisms.</title>
        <authorList>
            <person name="Diamond S."/>
            <person name="Andeer P.F."/>
            <person name="Li Z."/>
            <person name="Crits-Christoph A."/>
            <person name="Burstein D."/>
            <person name="Anantharaman K."/>
            <person name="Lane K.R."/>
            <person name="Thomas B.C."/>
            <person name="Pan C."/>
            <person name="Northen T.R."/>
            <person name="Banfield J.F."/>
        </authorList>
    </citation>
    <scope>NUCLEOTIDE SEQUENCE [LARGE SCALE GENOMIC DNA]</scope>
    <source>
        <strain evidence="4">WS_6</strain>
    </source>
</reference>
<name>A0A538T6V9_UNCEI</name>
<proteinExistence type="predicted"/>
<dbReference type="InterPro" id="IPR023214">
    <property type="entry name" value="HAD_sf"/>
</dbReference>
<sequence length="229" mass="25218">MHRASPAQSILIDFGGTLDADGEPWSLRFHRAYTDLGGRLEFSSFEPVFQKADRAVLNSRGIRTAGFRQMVQSQAEVLLRLLGEGPALDAGAIAETFRSRAVATVERNRPVLERLRAQYRLGIVSNFTGNLEPCLEELGIRHLFGAVVDSAVLGAAKPDPRPFVEALQLLETHPDQAWMVGDNFESDITPALSLGMRACWLRSRSRHAREGHPPCTQIGSFLELEAVIG</sequence>
<dbReference type="GO" id="GO:0016787">
    <property type="term" value="F:hydrolase activity"/>
    <property type="evidence" value="ECO:0007669"/>
    <property type="project" value="UniProtKB-KW"/>
</dbReference>
<comment type="caution">
    <text evidence="4">The sequence shown here is derived from an EMBL/GenBank/DDBJ whole genome shotgun (WGS) entry which is preliminary data.</text>
</comment>
<dbReference type="Proteomes" id="UP000316852">
    <property type="component" value="Unassembled WGS sequence"/>
</dbReference>
<keyword evidence="2 4" id="KW-0378">Hydrolase</keyword>